<dbReference type="PROSITE" id="PS51743">
    <property type="entry name" value="ALPHAVIRUS_MT"/>
    <property type="match status" value="1"/>
</dbReference>
<dbReference type="Pfam" id="PF03564">
    <property type="entry name" value="DUF1759"/>
    <property type="match status" value="1"/>
</dbReference>
<reference evidence="3 4" key="2">
    <citation type="submission" date="2018-11" db="EMBL/GenBank/DDBJ databases">
        <authorList>
            <consortium name="Pathogen Informatics"/>
        </authorList>
    </citation>
    <scope>NUCLEOTIDE SEQUENCE [LARGE SCALE GENOMIC DNA]</scope>
</reference>
<dbReference type="Pfam" id="PF01660">
    <property type="entry name" value="Vmethyltransf"/>
    <property type="match status" value="1"/>
</dbReference>
<accession>A0A0N4XWQ2</accession>
<dbReference type="InterPro" id="IPR005312">
    <property type="entry name" value="DUF1759"/>
</dbReference>
<feature type="domain" description="Alphavirus-like MT" evidence="2">
    <location>
        <begin position="68"/>
        <end position="270"/>
    </location>
</feature>
<evidence type="ECO:0000313" key="3">
    <source>
        <dbReference type="EMBL" id="VDL70932.1"/>
    </source>
</evidence>
<organism evidence="5">
    <name type="scientific">Nippostrongylus brasiliensis</name>
    <name type="common">Rat hookworm</name>
    <dbReference type="NCBI Taxonomy" id="27835"/>
    <lineage>
        <taxon>Eukaryota</taxon>
        <taxon>Metazoa</taxon>
        <taxon>Ecdysozoa</taxon>
        <taxon>Nematoda</taxon>
        <taxon>Chromadorea</taxon>
        <taxon>Rhabditida</taxon>
        <taxon>Rhabditina</taxon>
        <taxon>Rhabditomorpha</taxon>
        <taxon>Strongyloidea</taxon>
        <taxon>Heligmosomidae</taxon>
        <taxon>Nippostrongylus</taxon>
    </lineage>
</organism>
<dbReference type="GO" id="GO:0006396">
    <property type="term" value="P:RNA processing"/>
    <property type="evidence" value="ECO:0007669"/>
    <property type="project" value="InterPro"/>
</dbReference>
<evidence type="ECO:0000256" key="1">
    <source>
        <dbReference type="SAM" id="MobiDB-lite"/>
    </source>
</evidence>
<reference evidence="5" key="1">
    <citation type="submission" date="2017-02" db="UniProtKB">
        <authorList>
            <consortium name="WormBaseParasite"/>
        </authorList>
    </citation>
    <scope>IDENTIFICATION</scope>
</reference>
<evidence type="ECO:0000313" key="5">
    <source>
        <dbReference type="WBParaSite" id="NBR_0000734201-mRNA-1"/>
    </source>
</evidence>
<dbReference type="Proteomes" id="UP000271162">
    <property type="component" value="Unassembled WGS sequence"/>
</dbReference>
<dbReference type="InterPro" id="IPR002588">
    <property type="entry name" value="Alphavirus-like_MT_dom"/>
</dbReference>
<evidence type="ECO:0000259" key="2">
    <source>
        <dbReference type="PROSITE" id="PS51743"/>
    </source>
</evidence>
<evidence type="ECO:0000313" key="4">
    <source>
        <dbReference type="Proteomes" id="UP000271162"/>
    </source>
</evidence>
<sequence length="583" mass="66507">MSEASIIKTSKSSRSRRPRQCLPTVPLVTDKSENSNFSSSHRRFIIRQYISEDMQQVIRDFAPEFEIHFQASAVNGHATAAAFRAIETEILYRNIGAHITGEKVIDIGGDYAGHICAGRSNVHSCAPILDARDSQREVHRSRRLQIFRVKNERLGRRMPALEAYHRNALDFVRRNRAQDCSYPARVGMAVHSIYDIEFDSMAAIMHAHGLQMVCGSFIFSPMILIYERGTIDSIQAHYEIDRERDVITFSFVNDSSTAYQHRFSQYLMYVTRNMCVYKDKCYLYELKENRKGIQFFEFVEVMNSPSAHAFRPRRNIWLGMQDLVEVRLFDYSPLAVGNSDRRSKIVTDTVIVPKDMYNRSLEMALGCINPDQVTKYTAKELYAYMRAYNNRVIVCGQSVVTGAMMDPETMYRLAIVILTTAQVLVLRQGSTRYAYVHDRKYELLKLKRNLESATANVDKALQAYTQAADGLESDTPQLGGILEKVSANSAAAQELLIRAQTSLTEVDIAMEELSMASPTLVEEDTPPVQLAPLPIPKFSGKVWEWENFWSIFDYSVHSRNIADIHKMNYLTEALQGEARRAVQ</sequence>
<dbReference type="GO" id="GO:0008174">
    <property type="term" value="F:mRNA methyltransferase activity"/>
    <property type="evidence" value="ECO:0007669"/>
    <property type="project" value="InterPro"/>
</dbReference>
<dbReference type="AlphaFoldDB" id="A0A0N4XWQ2"/>
<feature type="region of interest" description="Disordered" evidence="1">
    <location>
        <begin position="1"/>
        <end position="25"/>
    </location>
</feature>
<dbReference type="GO" id="GO:0016556">
    <property type="term" value="P:mRNA modification"/>
    <property type="evidence" value="ECO:0007669"/>
    <property type="project" value="InterPro"/>
</dbReference>
<proteinExistence type="predicted"/>
<dbReference type="EMBL" id="UYSL01019881">
    <property type="protein sequence ID" value="VDL70932.1"/>
    <property type="molecule type" value="Genomic_DNA"/>
</dbReference>
<dbReference type="WBParaSite" id="NBR_0000734201-mRNA-1">
    <property type="protein sequence ID" value="NBR_0000734201-mRNA-1"/>
    <property type="gene ID" value="NBR_0000734201"/>
</dbReference>
<dbReference type="GO" id="GO:0003723">
    <property type="term" value="F:RNA binding"/>
    <property type="evidence" value="ECO:0007669"/>
    <property type="project" value="InterPro"/>
</dbReference>
<name>A0A0N4XWQ2_NIPBR</name>
<protein>
    <submittedName>
        <fullName evidence="5">Alphavirus-like MT domain-containing protein</fullName>
    </submittedName>
</protein>
<keyword evidence="4" id="KW-1185">Reference proteome</keyword>
<gene>
    <name evidence="3" type="ORF">NBR_LOCUS7343</name>
</gene>